<dbReference type="Proteomes" id="UP000327439">
    <property type="component" value="Chromosome A04"/>
</dbReference>
<dbReference type="InterPro" id="IPR032675">
    <property type="entry name" value="LRR_dom_sf"/>
</dbReference>
<dbReference type="EMBL" id="CM018205">
    <property type="protein sequence ID" value="KAB2086475.1"/>
    <property type="molecule type" value="Genomic_DNA"/>
</dbReference>
<evidence type="ECO:0000313" key="3">
    <source>
        <dbReference type="EMBL" id="KAB2086475.1"/>
    </source>
</evidence>
<keyword evidence="1" id="KW-0611">Plant defense</keyword>
<accession>A0A5J5W320</accession>
<dbReference type="Gene3D" id="3.80.10.10">
    <property type="entry name" value="Ribonuclease Inhibitor"/>
    <property type="match status" value="1"/>
</dbReference>
<dbReference type="PANTHER" id="PTHR33463">
    <property type="entry name" value="NB-ARC DOMAIN-CONTAINING PROTEIN-RELATED"/>
    <property type="match status" value="1"/>
</dbReference>
<organism evidence="3 4">
    <name type="scientific">Gossypium barbadense</name>
    <name type="common">Sea Island cotton</name>
    <name type="synonym">Hibiscus barbadensis</name>
    <dbReference type="NCBI Taxonomy" id="3634"/>
    <lineage>
        <taxon>Eukaryota</taxon>
        <taxon>Viridiplantae</taxon>
        <taxon>Streptophyta</taxon>
        <taxon>Embryophyta</taxon>
        <taxon>Tracheophyta</taxon>
        <taxon>Spermatophyta</taxon>
        <taxon>Magnoliopsida</taxon>
        <taxon>eudicotyledons</taxon>
        <taxon>Gunneridae</taxon>
        <taxon>Pentapetalae</taxon>
        <taxon>rosids</taxon>
        <taxon>malvids</taxon>
        <taxon>Malvales</taxon>
        <taxon>Malvaceae</taxon>
        <taxon>Malvoideae</taxon>
        <taxon>Gossypium</taxon>
    </lineage>
</organism>
<dbReference type="Pfam" id="PF23247">
    <property type="entry name" value="LRR_RPS2"/>
    <property type="match status" value="1"/>
</dbReference>
<dbReference type="AlphaFoldDB" id="A0A5J5W320"/>
<evidence type="ECO:0000259" key="2">
    <source>
        <dbReference type="Pfam" id="PF23247"/>
    </source>
</evidence>
<proteinExistence type="predicted"/>
<dbReference type="OrthoDB" id="998547at2759"/>
<sequence length="313" mass="36077">MPPESSLQKLTVSDCPQLTPVIISNKLQELVLGRMKNEQLNNLYICNYEESSQHHLQAIDFSHLTLIDISECEILKFLFPFTVAHCEPRNLKAPNLKALKIKGFFELEEIIQYLEVSNISFRFLKEVQVTGCNKLKYLFPMSVANSFEQLQTLKIWSCFQLQEIIKVQEVPISMTQDLPLLNKVELVELVNLPQLKGRAINDIVLASPTLHKLKVMGCPQLTPFIVLEFSEMTNRKQKSKVIVPKMRGGTSRSMEYLTISNFEELFEYSRYDLSSLDILNLSELSELRVIWSGFNQNFQNLTQLAVKDCKRLI</sequence>
<reference evidence="4" key="1">
    <citation type="journal article" date="2020" name="Nat. Genet.">
        <title>Genomic diversifications of five Gossypium allopolyploid species and their impact on cotton improvement.</title>
        <authorList>
            <person name="Chen Z.J."/>
            <person name="Sreedasyam A."/>
            <person name="Ando A."/>
            <person name="Song Q."/>
            <person name="De Santiago L.M."/>
            <person name="Hulse-Kemp A.M."/>
            <person name="Ding M."/>
            <person name="Ye W."/>
            <person name="Kirkbride R.C."/>
            <person name="Jenkins J."/>
            <person name="Plott C."/>
            <person name="Lovell J."/>
            <person name="Lin Y.M."/>
            <person name="Vaughn R."/>
            <person name="Liu B."/>
            <person name="Simpson S."/>
            <person name="Scheffler B.E."/>
            <person name="Wen L."/>
            <person name="Saski C.A."/>
            <person name="Grover C.E."/>
            <person name="Hu G."/>
            <person name="Conover J.L."/>
            <person name="Carlson J.W."/>
            <person name="Shu S."/>
            <person name="Boston L.B."/>
            <person name="Williams M."/>
            <person name="Peterson D.G."/>
            <person name="McGee K."/>
            <person name="Jones D.C."/>
            <person name="Wendel J.F."/>
            <person name="Stelly D.M."/>
            <person name="Grimwood J."/>
            <person name="Schmutz J."/>
        </authorList>
    </citation>
    <scope>NUCLEOTIDE SEQUENCE [LARGE SCALE GENOMIC DNA]</scope>
    <source>
        <strain evidence="4">cv. 3-79</strain>
    </source>
</reference>
<gene>
    <name evidence="3" type="ORF">ES319_A04G034600v1</name>
</gene>
<dbReference type="PANTHER" id="PTHR33463:SF203">
    <property type="entry name" value="AAA+ ATPASE DOMAIN-CONTAINING PROTEIN"/>
    <property type="match status" value="1"/>
</dbReference>
<dbReference type="InterPro" id="IPR057135">
    <property type="entry name" value="At4g27190-like_LRR"/>
</dbReference>
<evidence type="ECO:0000313" key="4">
    <source>
        <dbReference type="Proteomes" id="UP000327439"/>
    </source>
</evidence>
<dbReference type="InterPro" id="IPR050905">
    <property type="entry name" value="Plant_NBS-LRR"/>
</dbReference>
<feature type="domain" description="Disease resistance protein At4g27190-like leucine-rich repeats" evidence="2">
    <location>
        <begin position="93"/>
        <end position="158"/>
    </location>
</feature>
<keyword evidence="4" id="KW-1185">Reference proteome</keyword>
<evidence type="ECO:0000256" key="1">
    <source>
        <dbReference type="ARBA" id="ARBA00022821"/>
    </source>
</evidence>
<protein>
    <recommendedName>
        <fullName evidence="2">Disease resistance protein At4g27190-like leucine-rich repeats domain-containing protein</fullName>
    </recommendedName>
</protein>
<name>A0A5J5W320_GOSBA</name>
<dbReference type="SUPFAM" id="SSF52047">
    <property type="entry name" value="RNI-like"/>
    <property type="match status" value="1"/>
</dbReference>